<comment type="caution">
    <text evidence="1">The sequence shown here is derived from an EMBL/GenBank/DDBJ whole genome shotgun (WGS) entry which is preliminary data.</text>
</comment>
<gene>
    <name evidence="1" type="ORF">S01H4_60448</name>
</gene>
<dbReference type="EMBL" id="BART01035645">
    <property type="protein sequence ID" value="GAH16311.1"/>
    <property type="molecule type" value="Genomic_DNA"/>
</dbReference>
<sequence length="51" mass="6063">MELQAYRYKPGTEIPIKELDHAPDALRYGVTDYNPYTDDSGFGWGHWFKRR</sequence>
<protein>
    <submittedName>
        <fullName evidence="1">Uncharacterized protein</fullName>
    </submittedName>
</protein>
<dbReference type="AlphaFoldDB" id="X1D6D7"/>
<dbReference type="Gene3D" id="3.30.420.280">
    <property type="match status" value="1"/>
</dbReference>
<reference evidence="1" key="1">
    <citation type="journal article" date="2014" name="Front. Microbiol.">
        <title>High frequency of phylogenetically diverse reductive dehalogenase-homologous genes in deep subseafloor sedimentary metagenomes.</title>
        <authorList>
            <person name="Kawai M."/>
            <person name="Futagami T."/>
            <person name="Toyoda A."/>
            <person name="Takaki Y."/>
            <person name="Nishi S."/>
            <person name="Hori S."/>
            <person name="Arai W."/>
            <person name="Tsubouchi T."/>
            <person name="Morono Y."/>
            <person name="Uchiyama I."/>
            <person name="Ito T."/>
            <person name="Fujiyama A."/>
            <person name="Inagaki F."/>
            <person name="Takami H."/>
        </authorList>
    </citation>
    <scope>NUCLEOTIDE SEQUENCE</scope>
    <source>
        <strain evidence="1">Expedition CK06-06</strain>
    </source>
</reference>
<proteinExistence type="predicted"/>
<name>X1D6D7_9ZZZZ</name>
<accession>X1D6D7</accession>
<organism evidence="1">
    <name type="scientific">marine sediment metagenome</name>
    <dbReference type="NCBI Taxonomy" id="412755"/>
    <lineage>
        <taxon>unclassified sequences</taxon>
        <taxon>metagenomes</taxon>
        <taxon>ecological metagenomes</taxon>
    </lineage>
</organism>
<evidence type="ECO:0000313" key="1">
    <source>
        <dbReference type="EMBL" id="GAH16311.1"/>
    </source>
</evidence>